<dbReference type="Proteomes" id="UP000011185">
    <property type="component" value="Unassembled WGS sequence"/>
</dbReference>
<sequence length="57" mass="6996">VARKKIKDRREMMHGNSSKERLFVPLLRKMTHRKVKYVYLFVLFIFVVTLFVIKQKK</sequence>
<keyword evidence="1" id="KW-0812">Transmembrane</keyword>
<protein>
    <submittedName>
        <fullName evidence="2">Uncharacterized protein</fullName>
    </submittedName>
</protein>
<dbReference type="VEuPathDB" id="MicrosporidiaDB:THOM_0935"/>
<evidence type="ECO:0000313" key="3">
    <source>
        <dbReference type="Proteomes" id="UP000011185"/>
    </source>
</evidence>
<feature type="transmembrane region" description="Helical" evidence="1">
    <location>
        <begin position="37"/>
        <end position="53"/>
    </location>
</feature>
<organism evidence="2 3">
    <name type="scientific">Trachipleistophora hominis</name>
    <name type="common">Microsporidian parasite</name>
    <dbReference type="NCBI Taxonomy" id="72359"/>
    <lineage>
        <taxon>Eukaryota</taxon>
        <taxon>Fungi</taxon>
        <taxon>Fungi incertae sedis</taxon>
        <taxon>Microsporidia</taxon>
        <taxon>Pleistophoridae</taxon>
        <taxon>Trachipleistophora</taxon>
    </lineage>
</organism>
<gene>
    <name evidence="2" type="ORF">THOM_0935</name>
</gene>
<feature type="non-terminal residue" evidence="2">
    <location>
        <position position="1"/>
    </location>
</feature>
<keyword evidence="1" id="KW-0472">Membrane</keyword>
<dbReference type="AlphaFoldDB" id="L7JXQ3"/>
<name>L7JXQ3_TRAHO</name>
<evidence type="ECO:0000256" key="1">
    <source>
        <dbReference type="SAM" id="Phobius"/>
    </source>
</evidence>
<dbReference type="InParanoid" id="L7JXQ3"/>
<accession>L7JXQ3</accession>
<reference evidence="2 3" key="1">
    <citation type="journal article" date="2012" name="PLoS Pathog.">
        <title>The genome of the obligate intracellular parasite Trachipleistophora hominis: new insights into microsporidian genome dynamics and reductive evolution.</title>
        <authorList>
            <person name="Heinz E."/>
            <person name="Williams T.A."/>
            <person name="Nakjang S."/>
            <person name="Noel C.J."/>
            <person name="Swan D.C."/>
            <person name="Goldberg A.V."/>
            <person name="Harris S.R."/>
            <person name="Weinmaier T."/>
            <person name="Markert S."/>
            <person name="Becher D."/>
            <person name="Bernhardt J."/>
            <person name="Dagan T."/>
            <person name="Hacker C."/>
            <person name="Lucocq J.M."/>
            <person name="Schweder T."/>
            <person name="Rattei T."/>
            <person name="Hall N."/>
            <person name="Hirt R.P."/>
            <person name="Embley T.M."/>
        </authorList>
    </citation>
    <scope>NUCLEOTIDE SEQUENCE [LARGE SCALE GENOMIC DNA]</scope>
</reference>
<keyword evidence="3" id="KW-1185">Reference proteome</keyword>
<dbReference type="HOGENOM" id="CLU_3002299_0_0_1"/>
<dbReference type="EMBL" id="JH993875">
    <property type="protein sequence ID" value="ELQ76100.1"/>
    <property type="molecule type" value="Genomic_DNA"/>
</dbReference>
<evidence type="ECO:0000313" key="2">
    <source>
        <dbReference type="EMBL" id="ELQ76100.1"/>
    </source>
</evidence>
<proteinExistence type="predicted"/>
<keyword evidence="1" id="KW-1133">Transmembrane helix</keyword>